<evidence type="ECO:0000313" key="10">
    <source>
        <dbReference type="Proteomes" id="UP001144280"/>
    </source>
</evidence>
<keyword evidence="2" id="KW-0805">Transcription regulation</keyword>
<keyword evidence="4" id="KW-0238">DNA-binding</keyword>
<dbReference type="SUPFAM" id="SSF88659">
    <property type="entry name" value="Sigma3 and sigma4 domains of RNA polymerase sigma factors"/>
    <property type="match status" value="1"/>
</dbReference>
<evidence type="ECO:0000256" key="2">
    <source>
        <dbReference type="ARBA" id="ARBA00023015"/>
    </source>
</evidence>
<dbReference type="InterPro" id="IPR014284">
    <property type="entry name" value="RNA_pol_sigma-70_dom"/>
</dbReference>
<dbReference type="InterPro" id="IPR007627">
    <property type="entry name" value="RNA_pol_sigma70_r2"/>
</dbReference>
<sequence length="204" mass="22770">MEGVALDSGSEDGRTFDQLYRSCYVRIVQYEYRRTLDMGVAEELAQEVFLIAWRRWDRAEGGGLPWLYGVARRVLANYVKSGRSGGREIGLHEIPDVDLWDGKDQFGFVDHLHDVVGALSTLSADDREVLLLAAWERLTVTEISQALGCNRGAAAVRLHRARRRLERRMAAGPGLGRTADRQADALTRVSGQVRGTAESKEVLK</sequence>
<evidence type="ECO:0000256" key="3">
    <source>
        <dbReference type="ARBA" id="ARBA00023082"/>
    </source>
</evidence>
<evidence type="ECO:0000256" key="6">
    <source>
        <dbReference type="SAM" id="MobiDB-lite"/>
    </source>
</evidence>
<evidence type="ECO:0000259" key="8">
    <source>
        <dbReference type="Pfam" id="PF08281"/>
    </source>
</evidence>
<organism evidence="9 10">
    <name type="scientific">Phytohabitans aurantiacus</name>
    <dbReference type="NCBI Taxonomy" id="3016789"/>
    <lineage>
        <taxon>Bacteria</taxon>
        <taxon>Bacillati</taxon>
        <taxon>Actinomycetota</taxon>
        <taxon>Actinomycetes</taxon>
        <taxon>Micromonosporales</taxon>
        <taxon>Micromonosporaceae</taxon>
    </lineage>
</organism>
<evidence type="ECO:0000259" key="7">
    <source>
        <dbReference type="Pfam" id="PF04542"/>
    </source>
</evidence>
<feature type="domain" description="RNA polymerase sigma factor 70 region 4 type 2" evidence="8">
    <location>
        <begin position="117"/>
        <end position="165"/>
    </location>
</feature>
<evidence type="ECO:0000313" key="9">
    <source>
        <dbReference type="EMBL" id="GLI00624.1"/>
    </source>
</evidence>
<dbReference type="InterPro" id="IPR036388">
    <property type="entry name" value="WH-like_DNA-bd_sf"/>
</dbReference>
<dbReference type="Pfam" id="PF08281">
    <property type="entry name" value="Sigma70_r4_2"/>
    <property type="match status" value="1"/>
</dbReference>
<proteinExistence type="inferred from homology"/>
<dbReference type="InterPro" id="IPR013249">
    <property type="entry name" value="RNA_pol_sigma70_r4_t2"/>
</dbReference>
<name>A0ABQ5R1E4_9ACTN</name>
<keyword evidence="5" id="KW-0804">Transcription</keyword>
<evidence type="ECO:0008006" key="11">
    <source>
        <dbReference type="Google" id="ProtNLM"/>
    </source>
</evidence>
<protein>
    <recommendedName>
        <fullName evidence="11">RNA polymerase sigma factor</fullName>
    </recommendedName>
</protein>
<gene>
    <name evidence="9" type="ORF">Pa4123_59000</name>
</gene>
<dbReference type="InterPro" id="IPR013325">
    <property type="entry name" value="RNA_pol_sigma_r2"/>
</dbReference>
<dbReference type="PANTHER" id="PTHR43133:SF8">
    <property type="entry name" value="RNA POLYMERASE SIGMA FACTOR HI_1459-RELATED"/>
    <property type="match status" value="1"/>
</dbReference>
<comment type="caution">
    <text evidence="9">The sequence shown here is derived from an EMBL/GenBank/DDBJ whole genome shotgun (WGS) entry which is preliminary data.</text>
</comment>
<dbReference type="EMBL" id="BSDI01000033">
    <property type="protein sequence ID" value="GLI00624.1"/>
    <property type="molecule type" value="Genomic_DNA"/>
</dbReference>
<feature type="region of interest" description="Disordered" evidence="6">
    <location>
        <begin position="171"/>
        <end position="204"/>
    </location>
</feature>
<evidence type="ECO:0000256" key="5">
    <source>
        <dbReference type="ARBA" id="ARBA00023163"/>
    </source>
</evidence>
<keyword evidence="3" id="KW-0731">Sigma factor</keyword>
<dbReference type="PANTHER" id="PTHR43133">
    <property type="entry name" value="RNA POLYMERASE ECF-TYPE SIGMA FACTO"/>
    <property type="match status" value="1"/>
</dbReference>
<reference evidence="9" key="1">
    <citation type="submission" date="2022-12" db="EMBL/GenBank/DDBJ databases">
        <title>New Phytohabitans aurantiacus sp. RD004123 nov., an actinomycete isolated from soil.</title>
        <authorList>
            <person name="Triningsih D.W."/>
            <person name="Harunari E."/>
            <person name="Igarashi Y."/>
        </authorList>
    </citation>
    <scope>NUCLEOTIDE SEQUENCE</scope>
    <source>
        <strain evidence="9">RD004123</strain>
    </source>
</reference>
<evidence type="ECO:0000256" key="4">
    <source>
        <dbReference type="ARBA" id="ARBA00023125"/>
    </source>
</evidence>
<dbReference type="InterPro" id="IPR039425">
    <property type="entry name" value="RNA_pol_sigma-70-like"/>
</dbReference>
<dbReference type="Pfam" id="PF04542">
    <property type="entry name" value="Sigma70_r2"/>
    <property type="match status" value="1"/>
</dbReference>
<dbReference type="Proteomes" id="UP001144280">
    <property type="component" value="Unassembled WGS sequence"/>
</dbReference>
<dbReference type="Gene3D" id="1.10.10.10">
    <property type="entry name" value="Winged helix-like DNA-binding domain superfamily/Winged helix DNA-binding domain"/>
    <property type="match status" value="1"/>
</dbReference>
<dbReference type="NCBIfam" id="TIGR02937">
    <property type="entry name" value="sigma70-ECF"/>
    <property type="match status" value="1"/>
</dbReference>
<dbReference type="Gene3D" id="1.10.1740.10">
    <property type="match status" value="1"/>
</dbReference>
<evidence type="ECO:0000256" key="1">
    <source>
        <dbReference type="ARBA" id="ARBA00010641"/>
    </source>
</evidence>
<accession>A0ABQ5R1E4</accession>
<keyword evidence="10" id="KW-1185">Reference proteome</keyword>
<dbReference type="InterPro" id="IPR013324">
    <property type="entry name" value="RNA_pol_sigma_r3/r4-like"/>
</dbReference>
<comment type="similarity">
    <text evidence="1">Belongs to the sigma-70 factor family. ECF subfamily.</text>
</comment>
<feature type="domain" description="RNA polymerase sigma-70 region 2" evidence="7">
    <location>
        <begin position="19"/>
        <end position="82"/>
    </location>
</feature>
<dbReference type="SUPFAM" id="SSF88946">
    <property type="entry name" value="Sigma2 domain of RNA polymerase sigma factors"/>
    <property type="match status" value="1"/>
</dbReference>